<evidence type="ECO:0000313" key="8">
    <source>
        <dbReference type="Proteomes" id="UP000243024"/>
    </source>
</evidence>
<dbReference type="STRING" id="1484.SA87_03375"/>
<dbReference type="Proteomes" id="UP000243024">
    <property type="component" value="Unassembled WGS sequence"/>
</dbReference>
<evidence type="ECO:0000259" key="5">
    <source>
        <dbReference type="PROSITE" id="PS51178"/>
    </source>
</evidence>
<dbReference type="GO" id="GO:0009252">
    <property type="term" value="P:peptidoglycan biosynthetic process"/>
    <property type="evidence" value="ECO:0007669"/>
    <property type="project" value="UniProtKB-UniPathway"/>
</dbReference>
<keyword evidence="4" id="KW-1133">Transmembrane helix</keyword>
<dbReference type="InterPro" id="IPR001460">
    <property type="entry name" value="PCN-bd_Tpept"/>
</dbReference>
<dbReference type="EMBL" id="JXBB01000034">
    <property type="protein sequence ID" value="OAR03883.1"/>
    <property type="molecule type" value="Genomic_DNA"/>
</dbReference>
<dbReference type="SUPFAM" id="SSF56601">
    <property type="entry name" value="beta-lactamase/transpeptidase-like"/>
    <property type="match status" value="1"/>
</dbReference>
<dbReference type="UniPathway" id="UPA00219"/>
<dbReference type="OrthoDB" id="9804124at2"/>
<dbReference type="Pfam" id="PF03793">
    <property type="entry name" value="PASTA"/>
    <property type="match status" value="1"/>
</dbReference>
<feature type="transmembrane region" description="Helical" evidence="4">
    <location>
        <begin position="12"/>
        <end position="34"/>
    </location>
</feature>
<dbReference type="InterPro" id="IPR036138">
    <property type="entry name" value="PBP_dimer_sf"/>
</dbReference>
<dbReference type="PROSITE" id="PS51178">
    <property type="entry name" value="PASTA"/>
    <property type="match status" value="1"/>
</dbReference>
<organism evidence="7 9">
    <name type="scientific">Hydrogenibacillus schlegelii</name>
    <name type="common">Bacillus schlegelii</name>
    <dbReference type="NCBI Taxonomy" id="1484"/>
    <lineage>
        <taxon>Bacteria</taxon>
        <taxon>Bacillati</taxon>
        <taxon>Bacillota</taxon>
        <taxon>Bacilli</taxon>
        <taxon>Bacillales</taxon>
        <taxon>Bacillales Family X. Incertae Sedis</taxon>
        <taxon>Hydrogenibacillus</taxon>
    </lineage>
</organism>
<dbReference type="EMBL" id="PEBV01000002">
    <property type="protein sequence ID" value="PTQ54783.1"/>
    <property type="molecule type" value="Genomic_DNA"/>
</dbReference>
<sequence>MATNRTVRRRIAFFGLLVGAGLFLIAVRLAYLMLVQGDALLARAEALWTREVPFEAKRGRILDRNGVVLVDNESAPSVLAVPAQITDPEGTARALAPVLGMAESRLRELLARRQLLVRLAPEGRRLSLDRAAQVERLGLPGIYVAEDYRRVYPYGTLAAHVLGFVGADNQGLLGLEREYDAVLAGRRGAIAFYADARGRRMPGQPTRYVPPEDGHDLVTTLDVRIQEILEREMADAWQTYRPKSIIGLVVDPKTGDVLAMASYPTFDPADYRAYPPEVYNRNQPIWRMYEPGSTFKIITLAAALEEKKVDLDREHFFDPGSIVVAGARIRCWKPGGHGDQTFLQVVENSCNPGFVELGLRLGKETLMRYVRAFGFGAKTGIDLPGEATGLLFSEARMGPVELATTAFGQGVSVTPIQQAMAVSAAINGGTLYTPHLAKKIVDAKTGAVVRTFAPQAKRTVVSEATSREVRRALESVVANGTGSRAYVDGYRVGGKTGTAQKVGPDGRYLAGEYIVSFIGFAPADDPAVVAYVAVDHPEGIQFGGVVAAPIVGRVLEDVLHVLDIPPRSGGLKKSKYVYPEMPPVEVPNFIGMSVDALRRSFYTFSLEIEGTGDVVIDQAPAPGTKLAPGGKVRLYLGPRPDGGRR</sequence>
<evidence type="ECO:0000256" key="2">
    <source>
        <dbReference type="ARBA" id="ARBA00007171"/>
    </source>
</evidence>
<dbReference type="CDD" id="cd06573">
    <property type="entry name" value="PASTA"/>
    <property type="match status" value="1"/>
</dbReference>
<dbReference type="PANTHER" id="PTHR30627">
    <property type="entry name" value="PEPTIDOGLYCAN D,D-TRANSPEPTIDASE"/>
    <property type="match status" value="1"/>
</dbReference>
<keyword evidence="8" id="KW-1185">Reference proteome</keyword>
<feature type="domain" description="PASTA" evidence="5">
    <location>
        <begin position="580"/>
        <end position="638"/>
    </location>
</feature>
<dbReference type="InterPro" id="IPR011927">
    <property type="entry name" value="SpoVD_pbp"/>
</dbReference>
<dbReference type="NCBIfam" id="TIGR02214">
    <property type="entry name" value="spoVD_pbp"/>
    <property type="match status" value="1"/>
</dbReference>
<evidence type="ECO:0000313" key="7">
    <source>
        <dbReference type="EMBL" id="PTQ54783.1"/>
    </source>
</evidence>
<dbReference type="GO" id="GO:0071555">
    <property type="term" value="P:cell wall organization"/>
    <property type="evidence" value="ECO:0007669"/>
    <property type="project" value="TreeGrafter"/>
</dbReference>
<evidence type="ECO:0000256" key="3">
    <source>
        <dbReference type="ARBA" id="ARBA00023136"/>
    </source>
</evidence>
<proteinExistence type="inferred from homology"/>
<dbReference type="SMART" id="SM00740">
    <property type="entry name" value="PASTA"/>
    <property type="match status" value="1"/>
</dbReference>
<dbReference type="PANTHER" id="PTHR30627:SF1">
    <property type="entry name" value="PEPTIDOGLYCAN D,D-TRANSPEPTIDASE FTSI"/>
    <property type="match status" value="1"/>
</dbReference>
<dbReference type="Gene3D" id="3.40.710.10">
    <property type="entry name" value="DD-peptidase/beta-lactamase superfamily"/>
    <property type="match status" value="1"/>
</dbReference>
<evidence type="ECO:0000256" key="4">
    <source>
        <dbReference type="SAM" id="Phobius"/>
    </source>
</evidence>
<protein>
    <submittedName>
        <fullName evidence="7">Cell division protein FtsI [Peptidoglycan synthetase]</fullName>
    </submittedName>
    <submittedName>
        <fullName evidence="6">Stage V sporulation protein D</fullName>
    </submittedName>
</protein>
<dbReference type="SUPFAM" id="SSF56519">
    <property type="entry name" value="Penicillin binding protein dimerisation domain"/>
    <property type="match status" value="1"/>
</dbReference>
<evidence type="ECO:0000313" key="6">
    <source>
        <dbReference type="EMBL" id="OAR03883.1"/>
    </source>
</evidence>
<dbReference type="GO" id="GO:0008658">
    <property type="term" value="F:penicillin binding"/>
    <property type="evidence" value="ECO:0007669"/>
    <property type="project" value="InterPro"/>
</dbReference>
<name>A0A132NDF5_HYDSH</name>
<dbReference type="Proteomes" id="UP000244180">
    <property type="component" value="Unassembled WGS sequence"/>
</dbReference>
<reference evidence="6 8" key="1">
    <citation type="submission" date="2015-09" db="EMBL/GenBank/DDBJ databases">
        <title>Draft genome sequence of Hydrogenibacillus schlegelii DSM 2000.</title>
        <authorList>
            <person name="Hemp J."/>
        </authorList>
    </citation>
    <scope>NUCLEOTIDE SEQUENCE [LARGE SCALE GENOMIC DNA]</scope>
    <source>
        <strain evidence="6 8">MA 48</strain>
    </source>
</reference>
<dbReference type="InterPro" id="IPR005543">
    <property type="entry name" value="PASTA_dom"/>
</dbReference>
<dbReference type="Pfam" id="PF00905">
    <property type="entry name" value="Transpeptidase"/>
    <property type="match status" value="1"/>
</dbReference>
<dbReference type="InterPro" id="IPR005311">
    <property type="entry name" value="PBP_dimer"/>
</dbReference>
<comment type="caution">
    <text evidence="7">The sequence shown here is derived from an EMBL/GenBank/DDBJ whole genome shotgun (WGS) entry which is preliminary data.</text>
</comment>
<dbReference type="SUPFAM" id="SSF54184">
    <property type="entry name" value="Penicillin-binding protein 2x (pbp-2x), c-terminal domain"/>
    <property type="match status" value="1"/>
</dbReference>
<dbReference type="Gene3D" id="3.90.1310.10">
    <property type="entry name" value="Penicillin-binding protein 2a (Domain 2)"/>
    <property type="match status" value="1"/>
</dbReference>
<gene>
    <name evidence="7" type="ORF">HSCHL_2374</name>
    <name evidence="6" type="ORF">SA87_03375</name>
</gene>
<dbReference type="InterPro" id="IPR012338">
    <property type="entry name" value="Beta-lactam/transpept-like"/>
</dbReference>
<dbReference type="InterPro" id="IPR050515">
    <property type="entry name" value="Beta-lactam/transpept"/>
</dbReference>
<keyword evidence="7" id="KW-0132">Cell division</keyword>
<comment type="subcellular location">
    <subcellularLocation>
        <location evidence="1">Membrane</location>
    </subcellularLocation>
</comment>
<comment type="similarity">
    <text evidence="2">Belongs to the transpeptidase family.</text>
</comment>
<keyword evidence="7" id="KW-0131">Cell cycle</keyword>
<dbReference type="GO" id="GO:0051301">
    <property type="term" value="P:cell division"/>
    <property type="evidence" value="ECO:0007669"/>
    <property type="project" value="UniProtKB-KW"/>
</dbReference>
<keyword evidence="4" id="KW-0812">Transmembrane</keyword>
<evidence type="ECO:0000256" key="1">
    <source>
        <dbReference type="ARBA" id="ARBA00004370"/>
    </source>
</evidence>
<dbReference type="Gene3D" id="3.30.450.330">
    <property type="match status" value="1"/>
</dbReference>
<dbReference type="AlphaFoldDB" id="A0A132NDF5"/>
<dbReference type="GO" id="GO:0005886">
    <property type="term" value="C:plasma membrane"/>
    <property type="evidence" value="ECO:0007669"/>
    <property type="project" value="TreeGrafter"/>
</dbReference>
<reference evidence="7 9" key="2">
    <citation type="submission" date="2017-08" db="EMBL/GenBank/DDBJ databases">
        <title>Burning lignite coal seam in the remote Altai Mountains harbors a hydrogen-driven thermophilic microbial community.</title>
        <authorList>
            <person name="Kadnikov V.V."/>
            <person name="Mardanov A.V."/>
            <person name="Ivasenko D."/>
            <person name="Beletsky A.V."/>
            <person name="Karnachuk O.V."/>
            <person name="Ravin N.V."/>
        </authorList>
    </citation>
    <scope>NUCLEOTIDE SEQUENCE [LARGE SCALE GENOMIC DNA]</scope>
    <source>
        <strain evidence="7">AL33</strain>
    </source>
</reference>
<keyword evidence="3 4" id="KW-0472">Membrane</keyword>
<evidence type="ECO:0000313" key="9">
    <source>
        <dbReference type="Proteomes" id="UP000244180"/>
    </source>
</evidence>
<accession>A0A132NDF5</accession>
<dbReference type="Pfam" id="PF03717">
    <property type="entry name" value="PBP_dimer"/>
    <property type="match status" value="1"/>
</dbReference>